<name>A0A0S6VTV1_9BACT</name>
<dbReference type="AlphaFoldDB" id="A0A0S6VTV1"/>
<sequence length="46" mass="5033">MNAFVQRKIRDLRDRGIGHLIQAQQGIQARVILLPLSLVAGGGKHS</sequence>
<dbReference type="Proteomes" id="UP000030700">
    <property type="component" value="Unassembled WGS sequence"/>
</dbReference>
<protein>
    <submittedName>
        <fullName evidence="1">Uncharacterized protein</fullName>
    </submittedName>
</protein>
<organism evidence="1">
    <name type="scientific">Candidatus Moduliflexus flocculans</name>
    <dbReference type="NCBI Taxonomy" id="1499966"/>
    <lineage>
        <taxon>Bacteria</taxon>
        <taxon>Candidatus Moduliflexota</taxon>
        <taxon>Candidatus Moduliflexia</taxon>
        <taxon>Candidatus Moduliflexales</taxon>
        <taxon>Candidatus Moduliflexaceae</taxon>
    </lineage>
</organism>
<dbReference type="EMBL" id="DF820455">
    <property type="protein sequence ID" value="GAK49036.1"/>
    <property type="molecule type" value="Genomic_DNA"/>
</dbReference>
<evidence type="ECO:0000313" key="2">
    <source>
        <dbReference type="Proteomes" id="UP000030700"/>
    </source>
</evidence>
<dbReference type="HOGENOM" id="CLU_3180538_0_0_0"/>
<proteinExistence type="predicted"/>
<evidence type="ECO:0000313" key="1">
    <source>
        <dbReference type="EMBL" id="GAK49036.1"/>
    </source>
</evidence>
<accession>A0A0S6VTV1</accession>
<reference evidence="1" key="1">
    <citation type="journal article" date="2015" name="PeerJ">
        <title>First genomic representation of candidate bacterial phylum KSB3 points to enhanced environmental sensing as a trigger of wastewater bulking.</title>
        <authorList>
            <person name="Sekiguchi Y."/>
            <person name="Ohashi A."/>
            <person name="Parks D.H."/>
            <person name="Yamauchi T."/>
            <person name="Tyson G.W."/>
            <person name="Hugenholtz P."/>
        </authorList>
    </citation>
    <scope>NUCLEOTIDE SEQUENCE [LARGE SCALE GENOMIC DNA]</scope>
</reference>
<gene>
    <name evidence="1" type="ORF">U14_00254</name>
</gene>
<keyword evidence="2" id="KW-1185">Reference proteome</keyword>